<accession>A0ABD6DLC0</accession>
<keyword evidence="2" id="KW-1133">Transmembrane helix</keyword>
<dbReference type="Gene3D" id="2.40.10.480">
    <property type="match status" value="1"/>
</dbReference>
<dbReference type="SMART" id="SM00564">
    <property type="entry name" value="PQQ"/>
    <property type="match status" value="7"/>
</dbReference>
<dbReference type="InterPro" id="IPR026453">
    <property type="entry name" value="PGF_pre_PGF"/>
</dbReference>
<comment type="caution">
    <text evidence="4">The sequence shown here is derived from an EMBL/GenBank/DDBJ whole genome shotgun (WGS) entry which is preliminary data.</text>
</comment>
<protein>
    <submittedName>
        <fullName evidence="4">PQQ-binding-like beta-propeller repeat protein</fullName>
    </submittedName>
</protein>
<dbReference type="SMART" id="SM00089">
    <property type="entry name" value="PKD"/>
    <property type="match status" value="2"/>
</dbReference>
<evidence type="ECO:0000313" key="4">
    <source>
        <dbReference type="EMBL" id="MFD1646987.1"/>
    </source>
</evidence>
<dbReference type="PROSITE" id="PS50093">
    <property type="entry name" value="PKD"/>
    <property type="match status" value="2"/>
</dbReference>
<feature type="compositionally biased region" description="Acidic residues" evidence="1">
    <location>
        <begin position="1414"/>
        <end position="1426"/>
    </location>
</feature>
<dbReference type="CDD" id="cd00146">
    <property type="entry name" value="PKD"/>
    <property type="match status" value="2"/>
</dbReference>
<dbReference type="InterPro" id="IPR011047">
    <property type="entry name" value="Quinoprotein_ADH-like_sf"/>
</dbReference>
<feature type="region of interest" description="Disordered" evidence="1">
    <location>
        <begin position="1723"/>
        <end position="1755"/>
    </location>
</feature>
<dbReference type="InterPro" id="IPR035986">
    <property type="entry name" value="PKD_dom_sf"/>
</dbReference>
<dbReference type="InterPro" id="IPR013783">
    <property type="entry name" value="Ig-like_fold"/>
</dbReference>
<dbReference type="SUPFAM" id="SSF50998">
    <property type="entry name" value="Quinoprotein alcohol dehydrogenase-like"/>
    <property type="match status" value="1"/>
</dbReference>
<evidence type="ECO:0000256" key="2">
    <source>
        <dbReference type="SAM" id="Phobius"/>
    </source>
</evidence>
<sequence>MPTGARRRLSALFLCLLVLGSVGTVAATGTAATPPSVSYGSASVTPTPLDVGSAVNASVVVSNTGDSAGTYNVSVSVDGTVQQWANGTIAASTTRTISVRESLWEAGDRTVTVSGGGASATETVTVRAANPTYHGGPANLGHYPDQYGPRSQPVEAWNITDGTPQVMQPTIVNGTLYTAFHDGGKLYALDPETGEEHWNATPGGGSGSTWTTPAYANGVLYLGSNDYKLHAIDADTGTELWNYSTQTNVRSAPAVVDGVVYFGSNDGNVTAVNATTGEELWYYTMYQPVRVESNPAVVDGVVYIGGSDSNVTALDADTGAVVWRFQTPQQVESDPTVAENTVFVGSDNGSQTAGLGQIYALNATDGTQRWRYEMTGHVDSGQVYADGVVYGASRGGDLVALDAATGTEVWNYTGSDFYGAPVVAGDVLYISDFGNGTVLAFDATDGTERWQYDSPTGNTYPTVLAWNGFLYYGSGSHFYALEQPAPAITNVNATNPSGQDVAVSFDSDTQLVNISVSISGAGSATLTESDFTETGSVGSYTYTATYAGSSDGTYTATVDTAEDSDAKDGGDGESDSVTVDTTTPTVSEYAVSNPTGQDVTVSFNASEQLGTVEATVSGAESATLTLPDFTETDNGGNYTYTATYAGSSDGEYTVGLDTASDASGNDGAGGESDSVTVDTTAPTLSDYLVSNPDGRTVQVSFNASEQLSMVEATVGDTESATLTTGDFTETGNGDGTYGYTATYTGSSDGSYSVTLDHANDSFGLDGAAGESASITVDTVDPTADAGPDQTVDEDVSTSFDGSNSTDTVGVTSYEWDFGDGSGTVTGVSPSHTFSDPGTYTVTLTAADAAGNEGTDTLSVTVNDTTPPTVSDYTVLNPSGRTVQVVFNTSEQLATVEATVSGAGSIAFTTGDFVEVDNGDGTYTYGAQYGGSADGSYTVTLDTASDAAANDGAAGESASVTVDTTVPVLSNLAVTNPDAQNVTVSFQSNEQLAGITVGIDGAEFAILDRSNFTESGSGPYTYTATYEGGSDGRYGATVYGATDAAGNDGAGGQSADVPVGTAVVSSSVEHVSGSQPDMSNVTLDAWFSGGLLQVQAKNATTDFGDFDTGPDYELAGLGADDTTVLRATVTVQNATPRALIGSAHDATWTRTNNGNGTWTVVIEGSPAAVDSYFESDGSSPASWPGTIRANESQDAAWSFAVDDLSLMTATHRERLNGSVMTTDAQEFGSPQYDDSGPNDRVELHVKGPHFAADGTNNTGFFEAFLPQALLDDWGVTASELAGELDGASRNTTVTAVQGGGVRVDFGIHYSAADAAITVDTVAPTAVAGSNVTVTEDTAVSFDGSASTDNVHVASHEWAFGDGTNATGETVQHTYSEPGTYTATLTVTDGSGATDTDTVTVERASRGGSGSGGDSGTDDSDDGSDDGSGDGSADGDTVVTVDRDGDRNNESTSPDVNARMNVTVQNARANETVSIPFTDDGGASGNTVARPNLSVTDLGMSVSRDGDFTLNVTTEERVPSVTPVRDDGERWVHVPDRLVADDREFVEETGSRPVGYVTVEHSIGDGDIDGVGFTFEVSKRYLDERGVDADALALYRDETTRWNRLPTTVVGETGTHYRFEADSPGLSRFAIGVAEPVFEVSSAELDTGTTTVDEPVTLSVDVENLGSAVGTVTVPVTVDGEPVASRTVDVDARSTTTLTVELARPDAGTYDVAVDGEPVGSLVVEPRSTTQPPTTTASATTVADTAAPTSEATTDGGSGLPLLPVLGLAAALLAFVALGAWRRE</sequence>
<feature type="domain" description="PKD" evidence="3">
    <location>
        <begin position="780"/>
        <end position="861"/>
    </location>
</feature>
<dbReference type="RefSeq" id="WP_256400944.1">
    <property type="nucleotide sequence ID" value="NZ_JANHJR010000003.1"/>
</dbReference>
<dbReference type="InterPro" id="IPR015943">
    <property type="entry name" value="WD40/YVTN_repeat-like_dom_sf"/>
</dbReference>
<dbReference type="Gene3D" id="2.130.10.10">
    <property type="entry name" value="YVTN repeat-like/Quinoprotein amine dehydrogenase"/>
    <property type="match status" value="1"/>
</dbReference>
<feature type="region of interest" description="Disordered" evidence="1">
    <location>
        <begin position="1382"/>
        <end position="1458"/>
    </location>
</feature>
<dbReference type="Gene3D" id="2.40.128.630">
    <property type="match status" value="1"/>
</dbReference>
<feature type="compositionally biased region" description="Low complexity" evidence="1">
    <location>
        <begin position="1726"/>
        <end position="1748"/>
    </location>
</feature>
<dbReference type="InterPro" id="IPR002372">
    <property type="entry name" value="PQQ_rpt_dom"/>
</dbReference>
<feature type="domain" description="PKD" evidence="3">
    <location>
        <begin position="1321"/>
        <end position="1406"/>
    </location>
</feature>
<feature type="region of interest" description="Disordered" evidence="1">
    <location>
        <begin position="561"/>
        <end position="584"/>
    </location>
</feature>
<keyword evidence="2" id="KW-0472">Membrane</keyword>
<dbReference type="Pfam" id="PF18911">
    <property type="entry name" value="PKD_4"/>
    <property type="match status" value="2"/>
</dbReference>
<dbReference type="EMBL" id="JBHUDO010000003">
    <property type="protein sequence ID" value="MFD1646987.1"/>
    <property type="molecule type" value="Genomic_DNA"/>
</dbReference>
<dbReference type="Proteomes" id="UP001597034">
    <property type="component" value="Unassembled WGS sequence"/>
</dbReference>
<evidence type="ECO:0000313" key="5">
    <source>
        <dbReference type="Proteomes" id="UP001597034"/>
    </source>
</evidence>
<feature type="compositionally biased region" description="Low complexity" evidence="1">
    <location>
        <begin position="575"/>
        <end position="584"/>
    </location>
</feature>
<feature type="region of interest" description="Disordered" evidence="1">
    <location>
        <begin position="657"/>
        <end position="676"/>
    </location>
</feature>
<feature type="transmembrane region" description="Helical" evidence="2">
    <location>
        <begin position="1760"/>
        <end position="1779"/>
    </location>
</feature>
<proteinExistence type="predicted"/>
<dbReference type="NCBIfam" id="TIGR04213">
    <property type="entry name" value="PGF_pre_PGF"/>
    <property type="match status" value="1"/>
</dbReference>
<evidence type="ECO:0000259" key="3">
    <source>
        <dbReference type="PROSITE" id="PS50093"/>
    </source>
</evidence>
<organism evidence="4 5">
    <name type="scientific">Haloarchaeobius litoreus</name>
    <dbReference type="NCBI Taxonomy" id="755306"/>
    <lineage>
        <taxon>Archaea</taxon>
        <taxon>Methanobacteriati</taxon>
        <taxon>Methanobacteriota</taxon>
        <taxon>Stenosarchaea group</taxon>
        <taxon>Halobacteria</taxon>
        <taxon>Halobacteriales</taxon>
        <taxon>Halorubellaceae</taxon>
        <taxon>Haloarchaeobius</taxon>
    </lineage>
</organism>
<feature type="compositionally biased region" description="Polar residues" evidence="1">
    <location>
        <begin position="1382"/>
        <end position="1397"/>
    </location>
</feature>
<feature type="compositionally biased region" description="Polar residues" evidence="1">
    <location>
        <begin position="1448"/>
        <end position="1458"/>
    </location>
</feature>
<keyword evidence="2" id="KW-0812">Transmembrane</keyword>
<dbReference type="Gene3D" id="2.60.40.10">
    <property type="entry name" value="Immunoglobulins"/>
    <property type="match status" value="3"/>
</dbReference>
<dbReference type="InterPro" id="IPR000601">
    <property type="entry name" value="PKD_dom"/>
</dbReference>
<reference evidence="4 5" key="1">
    <citation type="journal article" date="2019" name="Int. J. Syst. Evol. Microbiol.">
        <title>The Global Catalogue of Microorganisms (GCM) 10K type strain sequencing project: providing services to taxonomists for standard genome sequencing and annotation.</title>
        <authorList>
            <consortium name="The Broad Institute Genomics Platform"/>
            <consortium name="The Broad Institute Genome Sequencing Center for Infectious Disease"/>
            <person name="Wu L."/>
            <person name="Ma J."/>
        </authorList>
    </citation>
    <scope>NUCLEOTIDE SEQUENCE [LARGE SCALE GENOMIC DNA]</scope>
    <source>
        <strain evidence="4 5">CGMCC 1.10390</strain>
    </source>
</reference>
<dbReference type="PANTHER" id="PTHR34512:SF30">
    <property type="entry name" value="OUTER MEMBRANE PROTEIN ASSEMBLY FACTOR BAMB"/>
    <property type="match status" value="1"/>
</dbReference>
<feature type="region of interest" description="Disordered" evidence="1">
    <location>
        <begin position="780"/>
        <end position="804"/>
    </location>
</feature>
<dbReference type="InterPro" id="IPR022409">
    <property type="entry name" value="PKD/Chitinase_dom"/>
</dbReference>
<dbReference type="InterPro" id="IPR018391">
    <property type="entry name" value="PQQ_b-propeller_rpt"/>
</dbReference>
<gene>
    <name evidence="4" type="ORF">ACFSBL_14950</name>
</gene>
<dbReference type="Pfam" id="PF13360">
    <property type="entry name" value="PQQ_2"/>
    <property type="match status" value="2"/>
</dbReference>
<dbReference type="SUPFAM" id="SSF49299">
    <property type="entry name" value="PKD domain"/>
    <property type="match status" value="2"/>
</dbReference>
<keyword evidence="5" id="KW-1185">Reference proteome</keyword>
<evidence type="ECO:0000256" key="1">
    <source>
        <dbReference type="SAM" id="MobiDB-lite"/>
    </source>
</evidence>
<dbReference type="PANTHER" id="PTHR34512">
    <property type="entry name" value="CELL SURFACE PROTEIN"/>
    <property type="match status" value="1"/>
</dbReference>
<name>A0ABD6DLC0_9EURY</name>